<dbReference type="RefSeq" id="WP_275820682.1">
    <property type="nucleotide sequence ID" value="NZ_BAAANM010000049.1"/>
</dbReference>
<reference evidence="8 9" key="1">
    <citation type="submission" date="2023-03" db="EMBL/GenBank/DDBJ databases">
        <title>Draft genome sequence of type strain Streptomyces ferralitis JCM 14344.</title>
        <authorList>
            <person name="Klaysubun C."/>
            <person name="Duangmal K."/>
        </authorList>
    </citation>
    <scope>NUCLEOTIDE SEQUENCE [LARGE SCALE GENOMIC DNA]</scope>
    <source>
        <strain evidence="8 9">JCM 14344</strain>
    </source>
</reference>
<keyword evidence="3 7" id="KW-0812">Transmembrane</keyword>
<feature type="transmembrane region" description="Helical" evidence="7">
    <location>
        <begin position="7"/>
        <end position="30"/>
    </location>
</feature>
<organism evidence="8 9">
    <name type="scientific">Streptantibioticus ferralitis</name>
    <dbReference type="NCBI Taxonomy" id="236510"/>
    <lineage>
        <taxon>Bacteria</taxon>
        <taxon>Bacillati</taxon>
        <taxon>Actinomycetota</taxon>
        <taxon>Actinomycetes</taxon>
        <taxon>Kitasatosporales</taxon>
        <taxon>Streptomycetaceae</taxon>
        <taxon>Streptantibioticus</taxon>
    </lineage>
</organism>
<dbReference type="NCBIfam" id="TIGR00374">
    <property type="entry name" value="flippase-like domain"/>
    <property type="match status" value="1"/>
</dbReference>
<feature type="transmembrane region" description="Helical" evidence="7">
    <location>
        <begin position="235"/>
        <end position="255"/>
    </location>
</feature>
<dbReference type="Proteomes" id="UP001220022">
    <property type="component" value="Unassembled WGS sequence"/>
</dbReference>
<comment type="caution">
    <text evidence="8">The sequence shown here is derived from an EMBL/GenBank/DDBJ whole genome shotgun (WGS) entry which is preliminary data.</text>
</comment>
<proteinExistence type="predicted"/>
<accession>A0ABT5Z914</accession>
<evidence type="ECO:0000256" key="7">
    <source>
        <dbReference type="SAM" id="Phobius"/>
    </source>
</evidence>
<keyword evidence="9" id="KW-1185">Reference proteome</keyword>
<feature type="region of interest" description="Disordered" evidence="6">
    <location>
        <begin position="326"/>
        <end position="350"/>
    </location>
</feature>
<evidence type="ECO:0000313" key="8">
    <source>
        <dbReference type="EMBL" id="MDF2260259.1"/>
    </source>
</evidence>
<evidence type="ECO:0000256" key="2">
    <source>
        <dbReference type="ARBA" id="ARBA00022475"/>
    </source>
</evidence>
<dbReference type="PANTHER" id="PTHR39087">
    <property type="entry name" value="UPF0104 MEMBRANE PROTEIN MJ1595"/>
    <property type="match status" value="1"/>
</dbReference>
<sequence>MAGKRRAVIAVVAVAAAVLVVVLCVTVPALRRSLATFGHLNWAWLPLALLAESGSMAAFARNQRHLLKIGGASLALRDTVAIAYAGNALSVSLPLVGTGVGTAFTYRQFRRKGADTASISWALTVGGVVSSLSFAALMTIGALLSDSQGAAALGFLAAAANALPMLAILAALRFTPVRRALNRLASALVRLSRRLFQRPRGEAEHAFEDLLTRIGGLKATPRQYGLAFLHAMRNWAADCMCLVCAIAASGGPVPWHGLLLAYCLGVTAGSAGLTPGGVGVVEATLAAALVAAGLPADRAVPAVLLYRLISLWFVIAIGGTIAATTRRRTPPQTRDAQPAHGTAQNPTKQG</sequence>
<evidence type="ECO:0000256" key="3">
    <source>
        <dbReference type="ARBA" id="ARBA00022692"/>
    </source>
</evidence>
<feature type="transmembrane region" description="Helical" evidence="7">
    <location>
        <begin position="150"/>
        <end position="172"/>
    </location>
</feature>
<comment type="subcellular location">
    <subcellularLocation>
        <location evidence="1">Cell membrane</location>
        <topology evidence="1">Multi-pass membrane protein</topology>
    </subcellularLocation>
</comment>
<dbReference type="PANTHER" id="PTHR39087:SF2">
    <property type="entry name" value="UPF0104 MEMBRANE PROTEIN MJ1595"/>
    <property type="match status" value="1"/>
</dbReference>
<name>A0ABT5Z914_9ACTN</name>
<protein>
    <submittedName>
        <fullName evidence="8">YbhN family protein</fullName>
    </submittedName>
</protein>
<evidence type="ECO:0000256" key="5">
    <source>
        <dbReference type="ARBA" id="ARBA00023136"/>
    </source>
</evidence>
<keyword evidence="5 7" id="KW-0472">Membrane</keyword>
<feature type="transmembrane region" description="Helical" evidence="7">
    <location>
        <begin position="119"/>
        <end position="144"/>
    </location>
</feature>
<keyword evidence="4 7" id="KW-1133">Transmembrane helix</keyword>
<dbReference type="EMBL" id="JARHTQ010000031">
    <property type="protein sequence ID" value="MDF2260259.1"/>
    <property type="molecule type" value="Genomic_DNA"/>
</dbReference>
<gene>
    <name evidence="8" type="ORF">P2L57_32475</name>
</gene>
<dbReference type="Pfam" id="PF03706">
    <property type="entry name" value="LPG_synthase_TM"/>
    <property type="match status" value="1"/>
</dbReference>
<evidence type="ECO:0000256" key="6">
    <source>
        <dbReference type="SAM" id="MobiDB-lite"/>
    </source>
</evidence>
<feature type="transmembrane region" description="Helical" evidence="7">
    <location>
        <begin position="304"/>
        <end position="324"/>
    </location>
</feature>
<dbReference type="InterPro" id="IPR022791">
    <property type="entry name" value="L-PG_synthase/AglD"/>
</dbReference>
<evidence type="ECO:0000313" key="9">
    <source>
        <dbReference type="Proteomes" id="UP001220022"/>
    </source>
</evidence>
<evidence type="ECO:0000256" key="1">
    <source>
        <dbReference type="ARBA" id="ARBA00004651"/>
    </source>
</evidence>
<evidence type="ECO:0000256" key="4">
    <source>
        <dbReference type="ARBA" id="ARBA00022989"/>
    </source>
</evidence>
<keyword evidence="2" id="KW-1003">Cell membrane</keyword>